<dbReference type="InterPro" id="IPR050595">
    <property type="entry name" value="Bact_response_regulator"/>
</dbReference>
<feature type="domain" description="Response regulatory" evidence="3">
    <location>
        <begin position="7"/>
        <end position="121"/>
    </location>
</feature>
<dbReference type="PROSITE" id="PS50110">
    <property type="entry name" value="RESPONSE_REGULATORY"/>
    <property type="match status" value="1"/>
</dbReference>
<dbReference type="Gene3D" id="3.40.50.2300">
    <property type="match status" value="1"/>
</dbReference>
<accession>A0A518D7V2</accession>
<dbReference type="CDD" id="cd00156">
    <property type="entry name" value="REC"/>
    <property type="match status" value="1"/>
</dbReference>
<evidence type="ECO:0000259" key="3">
    <source>
        <dbReference type="PROSITE" id="PS50110"/>
    </source>
</evidence>
<dbReference type="Pfam" id="PF00072">
    <property type="entry name" value="Response_reg"/>
    <property type="match status" value="1"/>
</dbReference>
<organism evidence="4 5">
    <name type="scientific">Pirellulimonas nuda</name>
    <dbReference type="NCBI Taxonomy" id="2528009"/>
    <lineage>
        <taxon>Bacteria</taxon>
        <taxon>Pseudomonadati</taxon>
        <taxon>Planctomycetota</taxon>
        <taxon>Planctomycetia</taxon>
        <taxon>Pirellulales</taxon>
        <taxon>Lacipirellulaceae</taxon>
        <taxon>Pirellulimonas</taxon>
    </lineage>
</organism>
<evidence type="ECO:0000256" key="1">
    <source>
        <dbReference type="ARBA" id="ARBA00022553"/>
    </source>
</evidence>
<keyword evidence="1" id="KW-0597">Phosphoprotein</keyword>
<protein>
    <submittedName>
        <fullName evidence="4">Transcriptional activator protein CzcR</fullName>
    </submittedName>
</protein>
<dbReference type="Proteomes" id="UP000317429">
    <property type="component" value="Chromosome"/>
</dbReference>
<dbReference type="AlphaFoldDB" id="A0A518D7V2"/>
<dbReference type="GO" id="GO:0000160">
    <property type="term" value="P:phosphorelay signal transduction system"/>
    <property type="evidence" value="ECO:0007669"/>
    <property type="project" value="InterPro"/>
</dbReference>
<comment type="caution">
    <text evidence="2">Lacks conserved residue(s) required for the propagation of feature annotation.</text>
</comment>
<name>A0A518D7V2_9BACT</name>
<dbReference type="EMBL" id="CP036291">
    <property type="protein sequence ID" value="QDU87546.1"/>
    <property type="molecule type" value="Genomic_DNA"/>
</dbReference>
<dbReference type="KEGG" id="pnd:Pla175_09080"/>
<evidence type="ECO:0000313" key="5">
    <source>
        <dbReference type="Proteomes" id="UP000317429"/>
    </source>
</evidence>
<keyword evidence="5" id="KW-1185">Reference proteome</keyword>
<gene>
    <name evidence="4" type="primary">czcR_1</name>
    <name evidence="4" type="ORF">Pla175_09080</name>
</gene>
<dbReference type="PANTHER" id="PTHR44591:SF3">
    <property type="entry name" value="RESPONSE REGULATORY DOMAIN-CONTAINING PROTEIN"/>
    <property type="match status" value="1"/>
</dbReference>
<dbReference type="SUPFAM" id="SSF52172">
    <property type="entry name" value="CheY-like"/>
    <property type="match status" value="1"/>
</dbReference>
<dbReference type="RefSeq" id="WP_197527268.1">
    <property type="nucleotide sequence ID" value="NZ_CP036291.1"/>
</dbReference>
<proteinExistence type="predicted"/>
<evidence type="ECO:0000313" key="4">
    <source>
        <dbReference type="EMBL" id="QDU87546.1"/>
    </source>
</evidence>
<sequence>MGQTRYRTLIVDSEPTVRDVAHRAMTGRNMQCDRASNGAEALAMFDAHSYDVVVTELWMPEFHGHALACNLLDRPDPPRIVVLSGLDEPRLLADLRARGVDDTYVKPVDFGFLAERVEQLAGEGADGRPAAPQKLLLRIEESILERSKASEALLKEALDASPAPLADPPPAISEFASRTAAADAAADAEAQRDGSTQVRRSAKRVTCLATAVAAPITRALEPAGDPFKIAIRDLSQSGIRLLNTRAVSEGYLALAWPAECIASTTLCVAIRVTRCQPIARFYDIGGQFLLDG</sequence>
<dbReference type="InterPro" id="IPR001789">
    <property type="entry name" value="Sig_transdc_resp-reg_receiver"/>
</dbReference>
<dbReference type="PANTHER" id="PTHR44591">
    <property type="entry name" value="STRESS RESPONSE REGULATOR PROTEIN 1"/>
    <property type="match status" value="1"/>
</dbReference>
<reference evidence="4 5" key="1">
    <citation type="submission" date="2019-02" db="EMBL/GenBank/DDBJ databases">
        <title>Deep-cultivation of Planctomycetes and their phenomic and genomic characterization uncovers novel biology.</title>
        <authorList>
            <person name="Wiegand S."/>
            <person name="Jogler M."/>
            <person name="Boedeker C."/>
            <person name="Pinto D."/>
            <person name="Vollmers J."/>
            <person name="Rivas-Marin E."/>
            <person name="Kohn T."/>
            <person name="Peeters S.H."/>
            <person name="Heuer A."/>
            <person name="Rast P."/>
            <person name="Oberbeckmann S."/>
            <person name="Bunk B."/>
            <person name="Jeske O."/>
            <person name="Meyerdierks A."/>
            <person name="Storesund J.E."/>
            <person name="Kallscheuer N."/>
            <person name="Luecker S."/>
            <person name="Lage O.M."/>
            <person name="Pohl T."/>
            <person name="Merkel B.J."/>
            <person name="Hornburger P."/>
            <person name="Mueller R.-W."/>
            <person name="Bruemmer F."/>
            <person name="Labrenz M."/>
            <person name="Spormann A.M."/>
            <person name="Op den Camp H."/>
            <person name="Overmann J."/>
            <person name="Amann R."/>
            <person name="Jetten M.S.M."/>
            <person name="Mascher T."/>
            <person name="Medema M.H."/>
            <person name="Devos D.P."/>
            <person name="Kaster A.-K."/>
            <person name="Ovreas L."/>
            <person name="Rohde M."/>
            <person name="Galperin M.Y."/>
            <person name="Jogler C."/>
        </authorList>
    </citation>
    <scope>NUCLEOTIDE SEQUENCE [LARGE SCALE GENOMIC DNA]</scope>
    <source>
        <strain evidence="4 5">Pla175</strain>
    </source>
</reference>
<dbReference type="SMART" id="SM00448">
    <property type="entry name" value="REC"/>
    <property type="match status" value="1"/>
</dbReference>
<dbReference type="InterPro" id="IPR011006">
    <property type="entry name" value="CheY-like_superfamily"/>
</dbReference>
<evidence type="ECO:0000256" key="2">
    <source>
        <dbReference type="PROSITE-ProRule" id="PRU00169"/>
    </source>
</evidence>